<dbReference type="Proteomes" id="UP000565262">
    <property type="component" value="Unassembled WGS sequence"/>
</dbReference>
<dbReference type="SUPFAM" id="SSF53850">
    <property type="entry name" value="Periplasmic binding protein-like II"/>
    <property type="match status" value="1"/>
</dbReference>
<gene>
    <name evidence="4" type="ORF">H4O21_14615</name>
</gene>
<dbReference type="SMART" id="SM00062">
    <property type="entry name" value="PBPb"/>
    <property type="match status" value="1"/>
</dbReference>
<protein>
    <submittedName>
        <fullName evidence="4">Transporter substrate-binding domain-containing protein</fullName>
    </submittedName>
</protein>
<dbReference type="Pfam" id="PF00497">
    <property type="entry name" value="SBP_bac_3"/>
    <property type="match status" value="1"/>
</dbReference>
<evidence type="ECO:0000313" key="5">
    <source>
        <dbReference type="Proteomes" id="UP000565262"/>
    </source>
</evidence>
<comment type="caution">
    <text evidence="4">The sequence shown here is derived from an EMBL/GenBank/DDBJ whole genome shotgun (WGS) entry which is preliminary data.</text>
</comment>
<feature type="domain" description="Solute-binding protein family 3/N-terminal" evidence="3">
    <location>
        <begin position="59"/>
        <end position="276"/>
    </location>
</feature>
<dbReference type="PANTHER" id="PTHR35936:SF17">
    <property type="entry name" value="ARGININE-BINDING EXTRACELLULAR PROTEIN ARTP"/>
    <property type="match status" value="1"/>
</dbReference>
<keyword evidence="5" id="KW-1185">Reference proteome</keyword>
<dbReference type="EMBL" id="JACJFM010000019">
    <property type="protein sequence ID" value="MBB1487836.1"/>
    <property type="molecule type" value="Genomic_DNA"/>
</dbReference>
<dbReference type="InterPro" id="IPR001638">
    <property type="entry name" value="Solute-binding_3/MltF_N"/>
</dbReference>
<sequence>MSIRARSTYLTDGTAVSKAILPTLASAVIQTCLLILFLQVKSLYGSEPTVEQNRDQTDIIRVGVPQPDVIPFFWQDSEGRFQGIYADTLRLIADHLSLTLEFVPLSQARLKLYFEQGYIDIEAGVIADQSEDYPLQQASLFSRPFGIVNEVIIYRPELSFPVFILKDLKGRRVATVRGTSVPDTLIREDFSNQWQIAQRVHRGWNDIGLMKEATALFYQSSEQLNYIISLPYASSPVSLRIHQKRKDLLAPINRTITQLEQSGQLEALVCHYLCGALPDELVQSIQNR</sequence>
<proteinExistence type="inferred from homology"/>
<comment type="similarity">
    <text evidence="1">Belongs to the bacterial solute-binding protein 3 family.</text>
</comment>
<accession>A0A839IUP1</accession>
<dbReference type="Gene3D" id="3.40.190.10">
    <property type="entry name" value="Periplasmic binding protein-like II"/>
    <property type="match status" value="2"/>
</dbReference>
<evidence type="ECO:0000256" key="2">
    <source>
        <dbReference type="ARBA" id="ARBA00022729"/>
    </source>
</evidence>
<dbReference type="RefSeq" id="WP_182809611.1">
    <property type="nucleotide sequence ID" value="NZ_JACJFM010000019.1"/>
</dbReference>
<organism evidence="4 5">
    <name type="scientific">Oceanospirillum sediminis</name>
    <dbReference type="NCBI Taxonomy" id="2760088"/>
    <lineage>
        <taxon>Bacteria</taxon>
        <taxon>Pseudomonadati</taxon>
        <taxon>Pseudomonadota</taxon>
        <taxon>Gammaproteobacteria</taxon>
        <taxon>Oceanospirillales</taxon>
        <taxon>Oceanospirillaceae</taxon>
        <taxon>Oceanospirillum</taxon>
    </lineage>
</organism>
<reference evidence="4 5" key="1">
    <citation type="submission" date="2020-08" db="EMBL/GenBank/DDBJ databases">
        <title>Oceanospirillum sp. nov. isolated from marine sediment.</title>
        <authorList>
            <person name="Ji X."/>
        </authorList>
    </citation>
    <scope>NUCLEOTIDE SEQUENCE [LARGE SCALE GENOMIC DNA]</scope>
    <source>
        <strain evidence="4 5">D5</strain>
    </source>
</reference>
<dbReference type="PANTHER" id="PTHR35936">
    <property type="entry name" value="MEMBRANE-BOUND LYTIC MUREIN TRANSGLYCOSYLASE F"/>
    <property type="match status" value="1"/>
</dbReference>
<evidence type="ECO:0000313" key="4">
    <source>
        <dbReference type="EMBL" id="MBB1487836.1"/>
    </source>
</evidence>
<dbReference type="AlphaFoldDB" id="A0A839IUP1"/>
<evidence type="ECO:0000256" key="1">
    <source>
        <dbReference type="ARBA" id="ARBA00010333"/>
    </source>
</evidence>
<keyword evidence="2" id="KW-0732">Signal</keyword>
<evidence type="ECO:0000259" key="3">
    <source>
        <dbReference type="SMART" id="SM00062"/>
    </source>
</evidence>
<name>A0A839IUP1_9GAMM</name>